<dbReference type="EMBL" id="JBHSNY010000003">
    <property type="protein sequence ID" value="MFC5633742.1"/>
    <property type="molecule type" value="Genomic_DNA"/>
</dbReference>
<name>A0ABW0UKU0_9ACTN</name>
<dbReference type="RefSeq" id="WP_381019080.1">
    <property type="nucleotide sequence ID" value="NZ_JBHSNY010000003.1"/>
</dbReference>
<reference evidence="3" key="1">
    <citation type="journal article" date="2019" name="Int. J. Syst. Evol. Microbiol.">
        <title>The Global Catalogue of Microorganisms (GCM) 10K type strain sequencing project: providing services to taxonomists for standard genome sequencing and annotation.</title>
        <authorList>
            <consortium name="The Broad Institute Genomics Platform"/>
            <consortium name="The Broad Institute Genome Sequencing Center for Infectious Disease"/>
            <person name="Wu L."/>
            <person name="Ma J."/>
        </authorList>
    </citation>
    <scope>NUCLEOTIDE SEQUENCE [LARGE SCALE GENOMIC DNA]</scope>
    <source>
        <strain evidence="3">CGMCC 4.7248</strain>
    </source>
</reference>
<evidence type="ECO:0000313" key="3">
    <source>
        <dbReference type="Proteomes" id="UP001596154"/>
    </source>
</evidence>
<comment type="caution">
    <text evidence="2">The sequence shown here is derived from an EMBL/GenBank/DDBJ whole genome shotgun (WGS) entry which is preliminary data.</text>
</comment>
<feature type="region of interest" description="Disordered" evidence="1">
    <location>
        <begin position="113"/>
        <end position="136"/>
    </location>
</feature>
<evidence type="ECO:0000256" key="1">
    <source>
        <dbReference type="SAM" id="MobiDB-lite"/>
    </source>
</evidence>
<proteinExistence type="predicted"/>
<feature type="compositionally biased region" description="Basic and acidic residues" evidence="1">
    <location>
        <begin position="205"/>
        <end position="224"/>
    </location>
</feature>
<gene>
    <name evidence="2" type="ORF">ACFPZJ_08040</name>
</gene>
<feature type="region of interest" description="Disordered" evidence="1">
    <location>
        <begin position="202"/>
        <end position="224"/>
    </location>
</feature>
<organism evidence="2 3">
    <name type="scientific">Streptomyces bullii</name>
    <dbReference type="NCBI Taxonomy" id="349910"/>
    <lineage>
        <taxon>Bacteria</taxon>
        <taxon>Bacillati</taxon>
        <taxon>Actinomycetota</taxon>
        <taxon>Actinomycetes</taxon>
        <taxon>Kitasatosporales</taxon>
        <taxon>Streptomycetaceae</taxon>
        <taxon>Streptomyces</taxon>
    </lineage>
</organism>
<protein>
    <submittedName>
        <fullName evidence="2">Uncharacterized protein</fullName>
    </submittedName>
</protein>
<feature type="region of interest" description="Disordered" evidence="1">
    <location>
        <begin position="1"/>
        <end position="20"/>
    </location>
</feature>
<evidence type="ECO:0000313" key="2">
    <source>
        <dbReference type="EMBL" id="MFC5633742.1"/>
    </source>
</evidence>
<accession>A0ABW0UKU0</accession>
<sequence>MTDLSARRGGAASSDKQERVAELHRLAREDYASTARLRNQSTCEPLYGSAALTVREHLRQPPAVTTAVRVAQQMLAIYGTVDSRDIYAYAQAHGGLSEALRILLRALGAEPNAQARPAPVETTAPAPRCPAAHPEDPTQCVGPVVVTVLDADNAGADGCEHHGARLLASLEGGRVYALPDAPAGAAIRVFKAADTTRPFAWVDGPRSRPEHLSYAENRRGGEGQ</sequence>
<dbReference type="Proteomes" id="UP001596154">
    <property type="component" value="Unassembled WGS sequence"/>
</dbReference>
<keyword evidence="3" id="KW-1185">Reference proteome</keyword>